<dbReference type="EMBL" id="CM007658">
    <property type="protein sequence ID" value="ONH90796.1"/>
    <property type="molecule type" value="Genomic_DNA"/>
</dbReference>
<accession>A0A251MUP4</accession>
<evidence type="ECO:0000313" key="2">
    <source>
        <dbReference type="Proteomes" id="UP000006882"/>
    </source>
</evidence>
<dbReference type="AlphaFoldDB" id="A0A251MUP4"/>
<evidence type="ECO:0000313" key="1">
    <source>
        <dbReference type="EMBL" id="ONH90796.1"/>
    </source>
</evidence>
<dbReference type="Proteomes" id="UP000006882">
    <property type="component" value="Chromosome G8"/>
</dbReference>
<sequence>MVKVYEEYDSQGEEEKDGLNRKMVLVSKSLMVQIKYRIDDLPEWLLQNKLERPCRLI</sequence>
<name>A0A251MUP4_PRUPE</name>
<protein>
    <submittedName>
        <fullName evidence="1">Uncharacterized protein</fullName>
    </submittedName>
</protein>
<gene>
    <name evidence="1" type="ORF">PRUPE_8G074700</name>
</gene>
<reference evidence="1 2" key="1">
    <citation type="journal article" date="2013" name="Nat. Genet.">
        <title>The high-quality draft genome of peach (Prunus persica) identifies unique patterns of genetic diversity, domestication and genome evolution.</title>
        <authorList>
            <consortium name="International Peach Genome Initiative"/>
            <person name="Verde I."/>
            <person name="Abbott A.G."/>
            <person name="Scalabrin S."/>
            <person name="Jung S."/>
            <person name="Shu S."/>
            <person name="Marroni F."/>
            <person name="Zhebentyayeva T."/>
            <person name="Dettori M.T."/>
            <person name="Grimwood J."/>
            <person name="Cattonaro F."/>
            <person name="Zuccolo A."/>
            <person name="Rossini L."/>
            <person name="Jenkins J."/>
            <person name="Vendramin E."/>
            <person name="Meisel L.A."/>
            <person name="Decroocq V."/>
            <person name="Sosinski B."/>
            <person name="Prochnik S."/>
            <person name="Mitros T."/>
            <person name="Policriti A."/>
            <person name="Cipriani G."/>
            <person name="Dondini L."/>
            <person name="Ficklin S."/>
            <person name="Goodstein D.M."/>
            <person name="Xuan P."/>
            <person name="Del Fabbro C."/>
            <person name="Aramini V."/>
            <person name="Copetti D."/>
            <person name="Gonzalez S."/>
            <person name="Horner D.S."/>
            <person name="Falchi R."/>
            <person name="Lucas S."/>
            <person name="Mica E."/>
            <person name="Maldonado J."/>
            <person name="Lazzari B."/>
            <person name="Bielenberg D."/>
            <person name="Pirona R."/>
            <person name="Miculan M."/>
            <person name="Barakat A."/>
            <person name="Testolin R."/>
            <person name="Stella A."/>
            <person name="Tartarini S."/>
            <person name="Tonutti P."/>
            <person name="Arus P."/>
            <person name="Orellana A."/>
            <person name="Wells C."/>
            <person name="Main D."/>
            <person name="Vizzotto G."/>
            <person name="Silva H."/>
            <person name="Salamini F."/>
            <person name="Schmutz J."/>
            <person name="Morgante M."/>
            <person name="Rokhsar D.S."/>
        </authorList>
    </citation>
    <scope>NUCLEOTIDE SEQUENCE [LARGE SCALE GENOMIC DNA]</scope>
    <source>
        <strain evidence="2">cv. Nemared</strain>
    </source>
</reference>
<keyword evidence="2" id="KW-1185">Reference proteome</keyword>
<organism evidence="1 2">
    <name type="scientific">Prunus persica</name>
    <name type="common">Peach</name>
    <name type="synonym">Amygdalus persica</name>
    <dbReference type="NCBI Taxonomy" id="3760"/>
    <lineage>
        <taxon>Eukaryota</taxon>
        <taxon>Viridiplantae</taxon>
        <taxon>Streptophyta</taxon>
        <taxon>Embryophyta</taxon>
        <taxon>Tracheophyta</taxon>
        <taxon>Spermatophyta</taxon>
        <taxon>Magnoliopsida</taxon>
        <taxon>eudicotyledons</taxon>
        <taxon>Gunneridae</taxon>
        <taxon>Pentapetalae</taxon>
        <taxon>rosids</taxon>
        <taxon>fabids</taxon>
        <taxon>Rosales</taxon>
        <taxon>Rosaceae</taxon>
        <taxon>Amygdaloideae</taxon>
        <taxon>Amygdaleae</taxon>
        <taxon>Prunus</taxon>
    </lineage>
</organism>
<proteinExistence type="predicted"/>
<dbReference type="Gramene" id="ONH90796">
    <property type="protein sequence ID" value="ONH90796"/>
    <property type="gene ID" value="PRUPE_8G074700"/>
</dbReference>